<dbReference type="Proteomes" id="UP000694548">
    <property type="component" value="Chromosome sgr01"/>
</dbReference>
<proteinExistence type="predicted"/>
<organism evidence="1 2">
    <name type="scientific">Nothobranchius furzeri</name>
    <name type="common">Turquoise killifish</name>
    <dbReference type="NCBI Taxonomy" id="105023"/>
    <lineage>
        <taxon>Eukaryota</taxon>
        <taxon>Metazoa</taxon>
        <taxon>Chordata</taxon>
        <taxon>Craniata</taxon>
        <taxon>Vertebrata</taxon>
        <taxon>Euteleostomi</taxon>
        <taxon>Actinopterygii</taxon>
        <taxon>Neopterygii</taxon>
        <taxon>Teleostei</taxon>
        <taxon>Neoteleostei</taxon>
        <taxon>Acanthomorphata</taxon>
        <taxon>Ovalentaria</taxon>
        <taxon>Atherinomorphae</taxon>
        <taxon>Cyprinodontiformes</taxon>
        <taxon>Nothobranchiidae</taxon>
        <taxon>Nothobranchius</taxon>
    </lineage>
</organism>
<keyword evidence="2" id="KW-1185">Reference proteome</keyword>
<reference evidence="1" key="3">
    <citation type="submission" date="2025-09" db="UniProtKB">
        <authorList>
            <consortium name="Ensembl"/>
        </authorList>
    </citation>
    <scope>IDENTIFICATION</scope>
</reference>
<dbReference type="GeneTree" id="ENSGT01120000272017"/>
<name>A0A8C6NHC8_NOTFU</name>
<sequence>ISITRALSFTSNTVIRICIVPDIRGSPPSAAVRTSDISSFFSLSKGFCKTISTFFVPSA</sequence>
<dbReference type="Ensembl" id="ENSNFUT00015001417.1">
    <property type="protein sequence ID" value="ENSNFUP00015001306.1"/>
    <property type="gene ID" value="ENSNFUG00015000771.1"/>
</dbReference>
<evidence type="ECO:0000313" key="2">
    <source>
        <dbReference type="Proteomes" id="UP000694548"/>
    </source>
</evidence>
<evidence type="ECO:0000313" key="1">
    <source>
        <dbReference type="Ensembl" id="ENSNFUP00015001306.1"/>
    </source>
</evidence>
<reference evidence="1" key="2">
    <citation type="submission" date="2025-08" db="UniProtKB">
        <authorList>
            <consortium name="Ensembl"/>
        </authorList>
    </citation>
    <scope>IDENTIFICATION</scope>
</reference>
<dbReference type="AlphaFoldDB" id="A0A8C6NHC8"/>
<accession>A0A8C6NHC8</accession>
<reference evidence="1" key="1">
    <citation type="submission" date="2014-08" db="EMBL/GenBank/DDBJ databases">
        <authorList>
            <person name="Senf B."/>
            <person name="Petzold A."/>
            <person name="Downie B.R."/>
            <person name="Koch P."/>
            <person name="Platzer M."/>
        </authorList>
    </citation>
    <scope>NUCLEOTIDE SEQUENCE [LARGE SCALE GENOMIC DNA]</scope>
    <source>
        <strain evidence="1">GRZ</strain>
    </source>
</reference>
<protein>
    <submittedName>
        <fullName evidence="1">Uncharacterized protein</fullName>
    </submittedName>
</protein>